<dbReference type="RefSeq" id="WP_046085450.1">
    <property type="nucleotide sequence ID" value="NZ_LAKD02000161.1"/>
</dbReference>
<dbReference type="OrthoDB" id="4477115at2"/>
<organism evidence="1 2">
    <name type="scientific">Streptomyces antioxidans</name>
    <dbReference type="NCBI Taxonomy" id="1507734"/>
    <lineage>
        <taxon>Bacteria</taxon>
        <taxon>Bacillati</taxon>
        <taxon>Actinomycetota</taxon>
        <taxon>Actinomycetes</taxon>
        <taxon>Kitasatosporales</taxon>
        <taxon>Streptomycetaceae</taxon>
        <taxon>Streptomyces</taxon>
    </lineage>
</organism>
<dbReference type="Pfam" id="PF04339">
    <property type="entry name" value="FemAB_like"/>
    <property type="match status" value="1"/>
</dbReference>
<dbReference type="Proteomes" id="UP000033615">
    <property type="component" value="Unassembled WGS sequence"/>
</dbReference>
<name>A0A1V4CTK3_9ACTN</name>
<sequence length="367" mass="40403">MDVTTVPLPDDVRVVRHAAALPRAEWDALTRPSDVFLSSRWLDVAEATAGVPMAYVWVERGGRVVAGLATAVAGASVPWLLGRPDHVLTRSAAAGLPHAAEFLADLPKEPTEVLMPSLVAGGRHLGNTRVLYGAEASADDLDTLLAAAEGLARTAGAASVALLHVDESDRELRSVLAGRGYGFYVSGRYSSLRVPAGGFSEYLAGFSRKRRVSIAAERRKLAEEGCRVTVEPFDGRDFARFASLEAELMRKYGMEWRDDQSLPTYMQIRERFGEDAFTLVARADGVIRGFALILRHSGHWYARQSGFDYAYQRRKRVPLYFEVLYYRLVEEAAAAGVTTIYYGHGSEETKRSRGCVATDQFCHVLRL</sequence>
<keyword evidence="2" id="KW-1185">Reference proteome</keyword>
<gene>
    <name evidence="1" type="ORF">VT50_0236915</name>
</gene>
<dbReference type="GO" id="GO:0016740">
    <property type="term" value="F:transferase activity"/>
    <property type="evidence" value="ECO:0007669"/>
    <property type="project" value="UniProtKB-KW"/>
</dbReference>
<dbReference type="Gene3D" id="3.40.630.30">
    <property type="match status" value="1"/>
</dbReference>
<dbReference type="SUPFAM" id="SSF55729">
    <property type="entry name" value="Acyl-CoA N-acyltransferases (Nat)"/>
    <property type="match status" value="1"/>
</dbReference>
<evidence type="ECO:0000313" key="2">
    <source>
        <dbReference type="Proteomes" id="UP000033615"/>
    </source>
</evidence>
<dbReference type="EMBL" id="LAKD02000161">
    <property type="protein sequence ID" value="OPF70129.1"/>
    <property type="molecule type" value="Genomic_DNA"/>
</dbReference>
<dbReference type="InterPro" id="IPR007434">
    <property type="entry name" value="FemAB-like"/>
</dbReference>
<comment type="caution">
    <text evidence="1">The sequence shown here is derived from an EMBL/GenBank/DDBJ whole genome shotgun (WGS) entry which is preliminary data.</text>
</comment>
<proteinExistence type="predicted"/>
<dbReference type="AlphaFoldDB" id="A0A1V4CTK3"/>
<accession>A0A1V4CTK3</accession>
<dbReference type="InterPro" id="IPR016181">
    <property type="entry name" value="Acyl_CoA_acyltransferase"/>
</dbReference>
<reference evidence="1" key="1">
    <citation type="submission" date="2016-12" db="EMBL/GenBank/DDBJ databases">
        <title>Genome sequence of Streptomyces antioxidans MUSC 164.</title>
        <authorList>
            <person name="Lee L.-H."/>
            <person name="Ser H.-L."/>
        </authorList>
    </citation>
    <scope>NUCLEOTIDE SEQUENCE [LARGE SCALE GENOMIC DNA]</scope>
    <source>
        <strain evidence="1">MUSC 164</strain>
    </source>
</reference>
<evidence type="ECO:0000313" key="1">
    <source>
        <dbReference type="EMBL" id="OPF70129.1"/>
    </source>
</evidence>
<protein>
    <submittedName>
        <fullName evidence="1">GNAT family N-acetyltransferase</fullName>
    </submittedName>
</protein>